<reference evidence="1" key="1">
    <citation type="submission" date="2023-05" db="EMBL/GenBank/DDBJ databases">
        <authorList>
            <consortium name="ELIXIR-Norway"/>
        </authorList>
    </citation>
    <scope>NUCLEOTIDE SEQUENCE</scope>
</reference>
<evidence type="ECO:0000313" key="1">
    <source>
        <dbReference type="EMBL" id="CAM9469392.1"/>
    </source>
</evidence>
<dbReference type="EMBL" id="OX596095">
    <property type="protein sequence ID" value="CAM9469392.1"/>
    <property type="molecule type" value="Genomic_DNA"/>
</dbReference>
<dbReference type="Proteomes" id="UP001162501">
    <property type="component" value="Chromosome 11"/>
</dbReference>
<name>A0AC59Y855_RANTA</name>
<proteinExistence type="predicted"/>
<sequence>MPSGSSELSEVRADSAPRDPSESEAGWPWQEPDRVPALGGRVGDAASSGPGTAGPFIVPGQAPSRRVRAASQENGAPGPAARGSRESPAAPPGSCHRGPPGVWYWTVQAPARQATPPNCGPGPAPPRRHRSVPQSRGRSPNPDSSPATSSGRFPKLNPFLRQLRAAPPRRQLSSPNFAARGPARRPGGDGGREGGSGGHVAPRSRGRSRRRRGRGVHTAGALGRRPPAWGSGPAHASPPPRGPPGPPLPAKVRDRGDGGRHCRRGRGRQGDVSLPARPGPARPGPGAPTARPRAAAAGPGQVSYLQPETREEEREGRSRSRRRRGTGRERSRPSLRQEAAPQAAAGASIPTLPAPSAVRSGRSLAACARVESWHFLPRSWRTAPSAGITASCLPHPGQPFIEPPFPIGSHPATPLAAGQSERRRPSRGGAHWAGRRASASANGRGEELRGAAGAGPGRGAGPRGAALGPYAGAERGGAGRGRYARPHAREGAPAGPAHSGLLPCARAPTRARLWAGGAAEVRIQEVLRPCPWPARG</sequence>
<reference evidence="1" key="2">
    <citation type="submission" date="2025-03" db="EMBL/GenBank/DDBJ databases">
        <authorList>
            <consortium name="ELIXIR-Norway"/>
            <consortium name="Elixir Norway"/>
        </authorList>
    </citation>
    <scope>NUCLEOTIDE SEQUENCE</scope>
</reference>
<accession>A0AC59Y855</accession>
<evidence type="ECO:0000313" key="2">
    <source>
        <dbReference type="Proteomes" id="UP001162501"/>
    </source>
</evidence>
<gene>
    <name evidence="1" type="ORF">MRATA1EN22A_LOCUS2943</name>
</gene>
<protein>
    <submittedName>
        <fullName evidence="1">Uncharacterized protein</fullName>
    </submittedName>
</protein>
<organism evidence="1 2">
    <name type="scientific">Rangifer tarandus platyrhynchus</name>
    <name type="common">Svalbard reindeer</name>
    <dbReference type="NCBI Taxonomy" id="3082113"/>
    <lineage>
        <taxon>Eukaryota</taxon>
        <taxon>Metazoa</taxon>
        <taxon>Chordata</taxon>
        <taxon>Craniata</taxon>
        <taxon>Vertebrata</taxon>
        <taxon>Euteleostomi</taxon>
        <taxon>Mammalia</taxon>
        <taxon>Eutheria</taxon>
        <taxon>Laurasiatheria</taxon>
        <taxon>Artiodactyla</taxon>
        <taxon>Ruminantia</taxon>
        <taxon>Pecora</taxon>
        <taxon>Cervidae</taxon>
        <taxon>Odocoileinae</taxon>
        <taxon>Rangifer</taxon>
    </lineage>
</organism>